<keyword evidence="4" id="KW-1185">Reference proteome</keyword>
<dbReference type="EMBL" id="LSRX01001356">
    <property type="protein sequence ID" value="OLP80703.1"/>
    <property type="molecule type" value="Genomic_DNA"/>
</dbReference>
<gene>
    <name evidence="3" type="ORF">AK812_SmicGene38848</name>
</gene>
<comment type="caution">
    <text evidence="3">The sequence shown here is derived from an EMBL/GenBank/DDBJ whole genome shotgun (WGS) entry which is preliminary data.</text>
</comment>
<feature type="compositionally biased region" description="Acidic residues" evidence="1">
    <location>
        <begin position="640"/>
        <end position="671"/>
    </location>
</feature>
<evidence type="ECO:0000313" key="4">
    <source>
        <dbReference type="Proteomes" id="UP000186817"/>
    </source>
</evidence>
<feature type="compositionally biased region" description="Polar residues" evidence="1">
    <location>
        <begin position="131"/>
        <end position="143"/>
    </location>
</feature>
<dbReference type="OrthoDB" id="415832at2759"/>
<sequence length="1358" mass="149273">MSSSNSAGAPVTSPLGSLVSENELVHFLKLARPEWSKPRRRGRSDIVRVLAKLKAVGVNDIDTLIRKVEKNTINEELYNKGLMPLSRAALDSIRKQKTFMQALESVDVPNIRQVGVFDPVAQMLSRKPLPSASSTLRGRSSPSKRSEEGRKALRQSLPANTIGGMTAPQADDDISPFIPDLLPPGKPCLFPRLRGCAANRPRRLSPMQAPASADGFAGLSLAEGRSRSFSMTDAALGPAGFSSPQSKVTWSVTLPAGQMKTCTIWVLLVVLSGGGNSSVALQGSGHEQGLQFSSVGWLDRLSSTPPKAVAVPWISWMLWPVTGRTKSQSMPQEYSCLTLSTQRLKTTYSVASLSSGSTLSSQSSDDGKPGYESTGPQLGWEPSAFGAWAGICLLLKGSMSSFVGLLSRTSSLGWPCFSTYADTIARSLRRSIRGAVKLERQRVRWRSHRQLEQALGAFMLPGMTCTFLLSFSIYKISCGLLKATCDLEYRSDTPMCPMRVVGHHWQVLHSAYMIVSLWSKHAQLPDMSDIFAHMQAQGAHAVTGCRKVLKLCMVERLDGSSSGEYEYMDMLQDSGSGNENEEAVVAATTANTGMEATGTTAAIGVPTAKAAPLPKARVIYDRLGQVVREPTGPPPIFLAEGDEDAEEDDESSAPNEDEAEDEEEEHNEDNETGPLPYELEPEYRHVSLAMSQAICEVLRRNGNRRAAFHVLSIPPASWRTTEGFVLQALPLTASTMQHPNILRCSDGPTFEPPRFGTTSSQEPSEMTDAELAEDAEMAALRAELDDETEAGMNNSRGTSMTSGTTTMSRTRARSLEISEYLQVTMSAALFYLTSTDHAGYRWSGNLFTHVSMTGNIRKRALRRAIAQQALQNQREASAGQPVDLMFLQETHWKQDYEYVATPVEGKALQYRVIHSAGDDKAGLMCMIRAGIVPDSHIRHQALPPGRLLHIRLMLPTPVDIMNTYQSAWNLNKAAGVGHDTKHKVDTLLRQRRRVWKHLEQWLRGTPHRHGCLILGDLNTPVASEPPISGTGSVDPQKAQQQDQEIFQEMLRSHHCSVLNSWSASGWKARTFIPPGPDERKQGTQIDFFIARGVMDTVMSRKAAPFDAPFVPATRCRHRPLQAMFTLPRIRYHRDPPKHSVQQVRAHLRNPQQAMDMLGQIAVDLDQAREMDDLDQILLRGCELNYDNLGAPTTMQLKAGLQTEKDTQVQFTEAEVSQALGKLAAGKAMPSSSAPAAIWKLASDQVTPLLCKQFSAILVAGATELPVEWSTSELVLLPKPGKSLTSPSQLRPINLLPLQAKVLGAMLATRLQEYAQCFLWEVPQYAYLQRAPARLGPRVRAFRHVQYAALFLKIAFTRA</sequence>
<proteinExistence type="predicted"/>
<dbReference type="Pfam" id="PF03372">
    <property type="entry name" value="Exo_endo_phos"/>
    <property type="match status" value="1"/>
</dbReference>
<reference evidence="3 4" key="1">
    <citation type="submission" date="2016-02" db="EMBL/GenBank/DDBJ databases">
        <title>Genome analysis of coral dinoflagellate symbionts highlights evolutionary adaptations to a symbiotic lifestyle.</title>
        <authorList>
            <person name="Aranda M."/>
            <person name="Li Y."/>
            <person name="Liew Y.J."/>
            <person name="Baumgarten S."/>
            <person name="Simakov O."/>
            <person name="Wilson M."/>
            <person name="Piel J."/>
            <person name="Ashoor H."/>
            <person name="Bougouffa S."/>
            <person name="Bajic V.B."/>
            <person name="Ryu T."/>
            <person name="Ravasi T."/>
            <person name="Bayer T."/>
            <person name="Micklem G."/>
            <person name="Kim H."/>
            <person name="Bhak J."/>
            <person name="Lajeunesse T.C."/>
            <person name="Voolstra C.R."/>
        </authorList>
    </citation>
    <scope>NUCLEOTIDE SEQUENCE [LARGE SCALE GENOMIC DNA]</scope>
    <source>
        <strain evidence="3 4">CCMP2467</strain>
    </source>
</reference>
<feature type="region of interest" description="Disordered" evidence="1">
    <location>
        <begin position="790"/>
        <end position="809"/>
    </location>
</feature>
<dbReference type="InterPro" id="IPR005135">
    <property type="entry name" value="Endo/exonuclease/phosphatase"/>
</dbReference>
<dbReference type="InterPro" id="IPR036691">
    <property type="entry name" value="Endo/exonu/phosph_ase_sf"/>
</dbReference>
<evidence type="ECO:0000259" key="2">
    <source>
        <dbReference type="Pfam" id="PF03372"/>
    </source>
</evidence>
<organism evidence="3 4">
    <name type="scientific">Symbiodinium microadriaticum</name>
    <name type="common">Dinoflagellate</name>
    <name type="synonym">Zooxanthella microadriatica</name>
    <dbReference type="NCBI Taxonomy" id="2951"/>
    <lineage>
        <taxon>Eukaryota</taxon>
        <taxon>Sar</taxon>
        <taxon>Alveolata</taxon>
        <taxon>Dinophyceae</taxon>
        <taxon>Suessiales</taxon>
        <taxon>Symbiodiniaceae</taxon>
        <taxon>Symbiodinium</taxon>
    </lineage>
</organism>
<dbReference type="SUPFAM" id="SSF56219">
    <property type="entry name" value="DNase I-like"/>
    <property type="match status" value="1"/>
</dbReference>
<feature type="region of interest" description="Disordered" evidence="1">
    <location>
        <begin position="128"/>
        <end position="166"/>
    </location>
</feature>
<feature type="region of interest" description="Disordered" evidence="1">
    <location>
        <begin position="630"/>
        <end position="677"/>
    </location>
</feature>
<dbReference type="PANTHER" id="PTHR19446">
    <property type="entry name" value="REVERSE TRANSCRIPTASES"/>
    <property type="match status" value="1"/>
</dbReference>
<dbReference type="Proteomes" id="UP000186817">
    <property type="component" value="Unassembled WGS sequence"/>
</dbReference>
<dbReference type="GO" id="GO:0003824">
    <property type="term" value="F:catalytic activity"/>
    <property type="evidence" value="ECO:0007669"/>
    <property type="project" value="InterPro"/>
</dbReference>
<name>A0A1Q9CCP8_SYMMI</name>
<dbReference type="Gene3D" id="3.60.10.10">
    <property type="entry name" value="Endonuclease/exonuclease/phosphatase"/>
    <property type="match status" value="1"/>
</dbReference>
<evidence type="ECO:0000256" key="1">
    <source>
        <dbReference type="SAM" id="MobiDB-lite"/>
    </source>
</evidence>
<feature type="compositionally biased region" description="Low complexity" evidence="1">
    <location>
        <begin position="795"/>
        <end position="809"/>
    </location>
</feature>
<accession>A0A1Q9CCP8</accession>
<protein>
    <submittedName>
        <fullName evidence="3">LINE-1 retrotransposable element ORF2 protein</fullName>
    </submittedName>
</protein>
<evidence type="ECO:0000313" key="3">
    <source>
        <dbReference type="EMBL" id="OLP80703.1"/>
    </source>
</evidence>
<feature type="domain" description="Endonuclease/exonuclease/phosphatase" evidence="2">
    <location>
        <begin position="856"/>
        <end position="1024"/>
    </location>
</feature>